<organism evidence="3 4">
    <name type="scientific">Candidatus Magasanikbacteria bacterium CG10_big_fil_rev_8_21_14_0_10_40_10</name>
    <dbReference type="NCBI Taxonomy" id="1974648"/>
    <lineage>
        <taxon>Bacteria</taxon>
        <taxon>Candidatus Magasanikiibacteriota</taxon>
    </lineage>
</organism>
<dbReference type="GO" id="GO:0032196">
    <property type="term" value="P:transposition"/>
    <property type="evidence" value="ECO:0007669"/>
    <property type="project" value="TreeGrafter"/>
</dbReference>
<dbReference type="AlphaFoldDB" id="A0A2M6W389"/>
<dbReference type="EMBL" id="PFBX01000047">
    <property type="protein sequence ID" value="PIT87195.1"/>
    <property type="molecule type" value="Genomic_DNA"/>
</dbReference>
<feature type="domain" description="Transposase IS30-like HTH" evidence="2">
    <location>
        <begin position="5"/>
        <end position="47"/>
    </location>
</feature>
<dbReference type="PANTHER" id="PTHR10948:SF23">
    <property type="entry name" value="TRANSPOSASE INSI FOR INSERTION SEQUENCE ELEMENT IS30A-RELATED"/>
    <property type="match status" value="1"/>
</dbReference>
<dbReference type="GO" id="GO:0006310">
    <property type="term" value="P:DNA recombination"/>
    <property type="evidence" value="ECO:0007669"/>
    <property type="project" value="UniProtKB-KW"/>
</dbReference>
<dbReference type="PANTHER" id="PTHR10948">
    <property type="entry name" value="TRANSPOSASE"/>
    <property type="match status" value="1"/>
</dbReference>
<evidence type="ECO:0000256" key="1">
    <source>
        <dbReference type="ARBA" id="ARBA00023172"/>
    </source>
</evidence>
<dbReference type="InterPro" id="IPR025246">
    <property type="entry name" value="IS30-like_HTH"/>
</dbReference>
<dbReference type="GO" id="GO:0004803">
    <property type="term" value="F:transposase activity"/>
    <property type="evidence" value="ECO:0007669"/>
    <property type="project" value="TreeGrafter"/>
</dbReference>
<evidence type="ECO:0000313" key="4">
    <source>
        <dbReference type="Proteomes" id="UP000231183"/>
    </source>
</evidence>
<evidence type="ECO:0000259" key="2">
    <source>
        <dbReference type="Pfam" id="PF13936"/>
    </source>
</evidence>
<dbReference type="InterPro" id="IPR051917">
    <property type="entry name" value="Transposase-Integrase"/>
</dbReference>
<dbReference type="Pfam" id="PF13936">
    <property type="entry name" value="HTH_38"/>
    <property type="match status" value="1"/>
</dbReference>
<comment type="caution">
    <text evidence="3">The sequence shown here is derived from an EMBL/GenBank/DDBJ whole genome shotgun (WGS) entry which is preliminary data.</text>
</comment>
<reference evidence="4" key="1">
    <citation type="submission" date="2017-09" db="EMBL/GenBank/DDBJ databases">
        <title>Depth-based differentiation of microbial function through sediment-hosted aquifers and enrichment of novel symbionts in the deep terrestrial subsurface.</title>
        <authorList>
            <person name="Probst A.J."/>
            <person name="Ladd B."/>
            <person name="Jarett J.K."/>
            <person name="Geller-Mcgrath D.E."/>
            <person name="Sieber C.M.K."/>
            <person name="Emerson J.B."/>
            <person name="Anantharaman K."/>
            <person name="Thomas B.C."/>
            <person name="Malmstrom R."/>
            <person name="Stieglmeier M."/>
            <person name="Klingl A."/>
            <person name="Woyke T."/>
            <person name="Ryan C.M."/>
            <person name="Banfield J.F."/>
        </authorList>
    </citation>
    <scope>NUCLEOTIDE SEQUENCE [LARGE SCALE GENOMIC DNA]</scope>
</reference>
<proteinExistence type="predicted"/>
<dbReference type="Proteomes" id="UP000231183">
    <property type="component" value="Unassembled WGS sequence"/>
</dbReference>
<protein>
    <recommendedName>
        <fullName evidence="2">Transposase IS30-like HTH domain-containing protein</fullName>
    </recommendedName>
</protein>
<gene>
    <name evidence="3" type="ORF">COU31_04185</name>
</gene>
<dbReference type="GO" id="GO:0005829">
    <property type="term" value="C:cytosol"/>
    <property type="evidence" value="ECO:0007669"/>
    <property type="project" value="TreeGrafter"/>
</dbReference>
<keyword evidence="1" id="KW-0233">DNA recombination</keyword>
<dbReference type="NCBIfam" id="NF033563">
    <property type="entry name" value="transpos_IS30"/>
    <property type="match status" value="1"/>
</dbReference>
<evidence type="ECO:0000313" key="3">
    <source>
        <dbReference type="EMBL" id="PIT87195.1"/>
    </source>
</evidence>
<sequence>MKKNYKHLNQFDRDRIEAILNADLKQKEIAKVLSRNKGTISREIKNNRRRLRHSGGNKDGSYESSIANHKAYVRRKYSKFQGMKIRENKELENYIIKNLKKDWSPDEISGRMKLENQPFYASKDLIYHWLYSVWGQTYTKYLYQKRDRKKKRKPKKTEKVIIPNRVGIEFRSKEANEKLNYGHFEGDTIVSGKNPTGNRSKITSSNL</sequence>
<accession>A0A2M6W389</accession>
<dbReference type="InterPro" id="IPR053392">
    <property type="entry name" value="Transposase_IS30-like"/>
</dbReference>
<name>A0A2M6W389_9BACT</name>